<evidence type="ECO:0000313" key="2">
    <source>
        <dbReference type="Proteomes" id="UP000295807"/>
    </source>
</evidence>
<gene>
    <name evidence="1" type="ORF">EDD80_101191</name>
</gene>
<name>A0A4V2UUB2_9SPHI</name>
<organism evidence="1 2">
    <name type="scientific">Anseongella ginsenosidimutans</name>
    <dbReference type="NCBI Taxonomy" id="496056"/>
    <lineage>
        <taxon>Bacteria</taxon>
        <taxon>Pseudomonadati</taxon>
        <taxon>Bacteroidota</taxon>
        <taxon>Sphingobacteriia</taxon>
        <taxon>Sphingobacteriales</taxon>
        <taxon>Sphingobacteriaceae</taxon>
        <taxon>Anseongella</taxon>
    </lineage>
</organism>
<dbReference type="AlphaFoldDB" id="A0A4V2UUB2"/>
<keyword evidence="2" id="KW-1185">Reference proteome</keyword>
<dbReference type="GO" id="GO:0019867">
    <property type="term" value="C:outer membrane"/>
    <property type="evidence" value="ECO:0007669"/>
    <property type="project" value="InterPro"/>
</dbReference>
<proteinExistence type="predicted"/>
<sequence>MKFIKNTCLLLLPLFFMYGCYSFSGASISPDMKTCSVLLFQSRAPLAPPSLSSQLTEALKQKIINQTALSLSNGGGDAVFEGTVTGFTVQPVALTGGETAELNRLNVSISVKYTNALDPKQSFESSFTRYRDFPAGQNLQTVQNGLIEEIMPELVDDIFNRAFVNW</sequence>
<dbReference type="GO" id="GO:0043165">
    <property type="term" value="P:Gram-negative-bacterium-type cell outer membrane assembly"/>
    <property type="evidence" value="ECO:0007669"/>
    <property type="project" value="InterPro"/>
</dbReference>
<reference evidence="1 2" key="1">
    <citation type="submission" date="2019-03" db="EMBL/GenBank/DDBJ databases">
        <title>Genomic Encyclopedia of Type Strains, Phase IV (KMG-IV): sequencing the most valuable type-strain genomes for metagenomic binning, comparative biology and taxonomic classification.</title>
        <authorList>
            <person name="Goeker M."/>
        </authorList>
    </citation>
    <scope>NUCLEOTIDE SEQUENCE [LARGE SCALE GENOMIC DNA]</scope>
    <source>
        <strain evidence="1 2">DSM 21100</strain>
    </source>
</reference>
<dbReference type="EMBL" id="SMAD01000001">
    <property type="protein sequence ID" value="TCS89993.1"/>
    <property type="molecule type" value="Genomic_DNA"/>
</dbReference>
<comment type="caution">
    <text evidence="1">The sequence shown here is derived from an EMBL/GenBank/DDBJ whole genome shotgun (WGS) entry which is preliminary data.</text>
</comment>
<accession>A0A4V2UUB2</accession>
<dbReference type="Proteomes" id="UP000295807">
    <property type="component" value="Unassembled WGS sequence"/>
</dbReference>
<dbReference type="PROSITE" id="PS51257">
    <property type="entry name" value="PROKAR_LIPOPROTEIN"/>
    <property type="match status" value="1"/>
</dbReference>
<evidence type="ECO:0000313" key="1">
    <source>
        <dbReference type="EMBL" id="TCS89993.1"/>
    </source>
</evidence>
<protein>
    <submittedName>
        <fullName evidence="1">Lipopolysaccharide assembly protein</fullName>
    </submittedName>
</protein>
<dbReference type="RefSeq" id="WP_132127464.1">
    <property type="nucleotide sequence ID" value="NZ_CP042432.1"/>
</dbReference>
<dbReference type="InterPro" id="IPR007485">
    <property type="entry name" value="LPS_assembly_LptE"/>
</dbReference>
<dbReference type="OrthoDB" id="9790776at2"/>
<dbReference type="Pfam" id="PF04390">
    <property type="entry name" value="LptE"/>
    <property type="match status" value="1"/>
</dbReference>